<dbReference type="InterPro" id="IPR036691">
    <property type="entry name" value="Endo/exonu/phosph_ase_sf"/>
</dbReference>
<dbReference type="Pfam" id="PF14529">
    <property type="entry name" value="Exo_endo_phos_2"/>
    <property type="match status" value="1"/>
</dbReference>
<sequence length="776" mass="90523">MFPSHLPSLPTNHPPSKILSQKSDPSTLLNCYYFNCRSIVNKLCELRDFISVENPDILMLSETWIKDTTLTADELSINSKYHVYLCNRSDPKNKKGGGVTILIKSNIPSKKVLSTKNNSFEVIIIEILKPQKVRLFCVYLPPKLNKKINNQLIKCLEENTEKNSIILGDFNMPNIDWNNKHANSYIEAQFLESSEVLNYKQYILEPTHIKGSTLDLLLCNSSKLVNNHQIRPSFSNSDHYTIFFMLNIEKPRQEKILIRDINEQNLNQLKPLILLSLDHIHIYHRVDDKEKFLCNTINEIILSNISVKSVTLNNKIKYPPYIRKAIGDKFTAFCTLKKLSNNNENAKAEYNRNCKKVRYLIRNYQNTRNSKIMHNPSLLRKYIRNNTKPRLPIPMLLYEDKYILNNKEKCHIFGRYFSSLFQNVPIWECPKISPKNIKELNDIDFDIINVVTELSKLPNKNSSFENISYRLLKSFKDILAPDLCEIFRTSLDSGEIPHAWKRSYIIPVFKKGNKEDYTNYRPISLTSPVCRVFEKILAKELLSFLIDNKIISDYQYGFMPKRCTTNQLIYTMEKWYKALLEKSNTDILYIDYKKAFDYVPIDFLLNKLYNYGIRGKLHRWLKNFLKDRTFKVKIGDDYSDEYTINSGVPQGTVIGPLLFIIYINDIVTKIGKEVSISMFADDIKLTFCFKKDSECLILQNALNNLLDWNATWGLDISLGKSVVLHLGDKNPEFNYRINEKSLPKADKVRDLGIIINKKLNFNEYQIHKSKNMGKLF</sequence>
<dbReference type="Proteomes" id="UP000580250">
    <property type="component" value="Unassembled WGS sequence"/>
</dbReference>
<organism evidence="3 4">
    <name type="scientific">Meloidogyne enterolobii</name>
    <name type="common">Root-knot nematode worm</name>
    <name type="synonym">Meloidogyne mayaguensis</name>
    <dbReference type="NCBI Taxonomy" id="390850"/>
    <lineage>
        <taxon>Eukaryota</taxon>
        <taxon>Metazoa</taxon>
        <taxon>Ecdysozoa</taxon>
        <taxon>Nematoda</taxon>
        <taxon>Chromadorea</taxon>
        <taxon>Rhabditida</taxon>
        <taxon>Tylenchina</taxon>
        <taxon>Tylenchomorpha</taxon>
        <taxon>Tylenchoidea</taxon>
        <taxon>Meloidogynidae</taxon>
        <taxon>Meloidogyninae</taxon>
        <taxon>Meloidogyne</taxon>
    </lineage>
</organism>
<dbReference type="InterPro" id="IPR043502">
    <property type="entry name" value="DNA/RNA_pol_sf"/>
</dbReference>
<accession>A0A6V7W2A2</accession>
<dbReference type="Pfam" id="PF00078">
    <property type="entry name" value="RVT_1"/>
    <property type="match status" value="1"/>
</dbReference>
<protein>
    <recommendedName>
        <fullName evidence="1">Reverse transcriptase domain-containing protein</fullName>
    </recommendedName>
</protein>
<dbReference type="EMBL" id="CAJEWN010000374">
    <property type="protein sequence ID" value="CAD2180569.1"/>
    <property type="molecule type" value="Genomic_DNA"/>
</dbReference>
<dbReference type="AlphaFoldDB" id="A0A6V7W2A2"/>
<dbReference type="OrthoDB" id="5990125at2759"/>
<dbReference type="Gene3D" id="3.60.10.10">
    <property type="entry name" value="Endonuclease/exonuclease/phosphatase"/>
    <property type="match status" value="1"/>
</dbReference>
<dbReference type="GO" id="GO:0007508">
    <property type="term" value="P:larval heart development"/>
    <property type="evidence" value="ECO:0007669"/>
    <property type="project" value="TreeGrafter"/>
</dbReference>
<dbReference type="InterPro" id="IPR000477">
    <property type="entry name" value="RT_dom"/>
</dbReference>
<name>A0A6V7W2A2_MELEN</name>
<dbReference type="SUPFAM" id="SSF56219">
    <property type="entry name" value="DNase I-like"/>
    <property type="match status" value="1"/>
</dbReference>
<dbReference type="GO" id="GO:0003824">
    <property type="term" value="F:catalytic activity"/>
    <property type="evidence" value="ECO:0007669"/>
    <property type="project" value="InterPro"/>
</dbReference>
<dbReference type="EMBL" id="CAJEWN010000374">
    <property type="protein sequence ID" value="CAD2180571.1"/>
    <property type="molecule type" value="Genomic_DNA"/>
</dbReference>
<dbReference type="CDD" id="cd01650">
    <property type="entry name" value="RT_nLTR_like"/>
    <property type="match status" value="1"/>
</dbReference>
<evidence type="ECO:0000313" key="3">
    <source>
        <dbReference type="EMBL" id="CAD2180571.1"/>
    </source>
</evidence>
<dbReference type="InterPro" id="IPR005135">
    <property type="entry name" value="Endo/exonuclease/phosphatase"/>
</dbReference>
<reference evidence="3 4" key="1">
    <citation type="submission" date="2020-08" db="EMBL/GenBank/DDBJ databases">
        <authorList>
            <person name="Koutsovoulos G."/>
            <person name="Danchin GJ E."/>
        </authorList>
    </citation>
    <scope>NUCLEOTIDE SEQUENCE [LARGE SCALE GENOMIC DNA]</scope>
</reference>
<dbReference type="GO" id="GO:0061343">
    <property type="term" value="P:cell adhesion involved in heart morphogenesis"/>
    <property type="evidence" value="ECO:0007669"/>
    <property type="project" value="TreeGrafter"/>
</dbReference>
<feature type="domain" description="Reverse transcriptase" evidence="1">
    <location>
        <begin position="489"/>
        <end position="755"/>
    </location>
</feature>
<dbReference type="SUPFAM" id="SSF56672">
    <property type="entry name" value="DNA/RNA polymerases"/>
    <property type="match status" value="1"/>
</dbReference>
<dbReference type="GO" id="GO:0031012">
    <property type="term" value="C:extracellular matrix"/>
    <property type="evidence" value="ECO:0007669"/>
    <property type="project" value="TreeGrafter"/>
</dbReference>
<evidence type="ECO:0000313" key="4">
    <source>
        <dbReference type="Proteomes" id="UP000580250"/>
    </source>
</evidence>
<comment type="caution">
    <text evidence="3">The sequence shown here is derived from an EMBL/GenBank/DDBJ whole genome shotgun (WGS) entry which is preliminary data.</text>
</comment>
<proteinExistence type="predicted"/>
<dbReference type="PANTHER" id="PTHR33395">
    <property type="entry name" value="TRANSCRIPTASE, PUTATIVE-RELATED-RELATED"/>
    <property type="match status" value="1"/>
</dbReference>
<dbReference type="PANTHER" id="PTHR33395:SF22">
    <property type="entry name" value="REVERSE TRANSCRIPTASE DOMAIN-CONTAINING PROTEIN"/>
    <property type="match status" value="1"/>
</dbReference>
<evidence type="ECO:0000313" key="2">
    <source>
        <dbReference type="EMBL" id="CAD2180569.1"/>
    </source>
</evidence>
<dbReference type="PROSITE" id="PS50878">
    <property type="entry name" value="RT_POL"/>
    <property type="match status" value="1"/>
</dbReference>
<gene>
    <name evidence="2" type="ORF">MENT_LOCUS32651</name>
    <name evidence="3" type="ORF">MENT_LOCUS32653</name>
</gene>
<evidence type="ECO:0000259" key="1">
    <source>
        <dbReference type="PROSITE" id="PS50878"/>
    </source>
</evidence>